<feature type="chain" id="PRO_5030575410" evidence="1">
    <location>
        <begin position="30"/>
        <end position="149"/>
    </location>
</feature>
<evidence type="ECO:0000256" key="1">
    <source>
        <dbReference type="SAM" id="SignalP"/>
    </source>
</evidence>
<dbReference type="AlphaFoldDB" id="A0A7X5J879"/>
<comment type="caution">
    <text evidence="2">The sequence shown here is derived from an EMBL/GenBank/DDBJ whole genome shotgun (WGS) entry which is preliminary data.</text>
</comment>
<feature type="signal peptide" evidence="1">
    <location>
        <begin position="1"/>
        <end position="29"/>
    </location>
</feature>
<sequence length="149" mass="15782">MRLSLQATRLAVAALLLSGATLSGTAVQAQERVYFAVTSEPRLPACSDASVQGAVAGRVASADAIYYGGRTITGIERIAEVGYRADGISPLARRYCSGIATLSDGSRHGVHYALVEYNGFASVGWRVDACLEGLDRWHVHNGGCRTVRP</sequence>
<dbReference type="Proteomes" id="UP000586722">
    <property type="component" value="Unassembled WGS sequence"/>
</dbReference>
<keyword evidence="1" id="KW-0732">Signal</keyword>
<evidence type="ECO:0000313" key="2">
    <source>
        <dbReference type="EMBL" id="NBN76935.1"/>
    </source>
</evidence>
<protein>
    <submittedName>
        <fullName evidence="2">Cytoplasmic protein</fullName>
    </submittedName>
</protein>
<dbReference type="RefSeq" id="WP_161707689.1">
    <property type="nucleotide sequence ID" value="NZ_JAABLQ010000001.1"/>
</dbReference>
<evidence type="ECO:0000313" key="3">
    <source>
        <dbReference type="Proteomes" id="UP000586722"/>
    </source>
</evidence>
<accession>A0A7X5J879</accession>
<dbReference type="EMBL" id="JAABLQ010000001">
    <property type="protein sequence ID" value="NBN76935.1"/>
    <property type="molecule type" value="Genomic_DNA"/>
</dbReference>
<proteinExistence type="predicted"/>
<name>A0A7X5J879_9HYPH</name>
<organism evidence="2 3">
    <name type="scientific">Pannonibacter tanglangensis</name>
    <dbReference type="NCBI Taxonomy" id="2750084"/>
    <lineage>
        <taxon>Bacteria</taxon>
        <taxon>Pseudomonadati</taxon>
        <taxon>Pseudomonadota</taxon>
        <taxon>Alphaproteobacteria</taxon>
        <taxon>Hyphomicrobiales</taxon>
        <taxon>Stappiaceae</taxon>
        <taxon>Pannonibacter</taxon>
    </lineage>
</organism>
<keyword evidence="3" id="KW-1185">Reference proteome</keyword>
<gene>
    <name evidence="2" type="ORF">GWI72_01485</name>
</gene>
<reference evidence="3" key="1">
    <citation type="submission" date="2020-01" db="EMBL/GenBank/DDBJ databases">
        <authorList>
            <person name="Fang Y."/>
            <person name="Sun R."/>
            <person name="Nie L."/>
            <person name="He J."/>
            <person name="Hao L."/>
            <person name="Wang L."/>
            <person name="Su S."/>
            <person name="Lv E."/>
            <person name="Zhang Z."/>
            <person name="Xie R."/>
            <person name="Liu H."/>
        </authorList>
    </citation>
    <scope>NUCLEOTIDE SEQUENCE [LARGE SCALE GENOMIC DNA]</scope>
    <source>
        <strain evidence="3">XCT-53</strain>
    </source>
</reference>